<feature type="region of interest" description="Disordered" evidence="1">
    <location>
        <begin position="1"/>
        <end position="47"/>
    </location>
</feature>
<evidence type="ECO:0000256" key="1">
    <source>
        <dbReference type="SAM" id="MobiDB-lite"/>
    </source>
</evidence>
<evidence type="ECO:0000313" key="3">
    <source>
        <dbReference type="Proteomes" id="UP000235965"/>
    </source>
</evidence>
<dbReference type="EMBL" id="NEVH01016952">
    <property type="protein sequence ID" value="PNF24928.1"/>
    <property type="molecule type" value="Genomic_DNA"/>
</dbReference>
<dbReference type="InParanoid" id="A0A2J7Q8L6"/>
<gene>
    <name evidence="2" type="ORF">B7P43_G10174</name>
</gene>
<organism evidence="2 3">
    <name type="scientific">Cryptotermes secundus</name>
    <dbReference type="NCBI Taxonomy" id="105785"/>
    <lineage>
        <taxon>Eukaryota</taxon>
        <taxon>Metazoa</taxon>
        <taxon>Ecdysozoa</taxon>
        <taxon>Arthropoda</taxon>
        <taxon>Hexapoda</taxon>
        <taxon>Insecta</taxon>
        <taxon>Pterygota</taxon>
        <taxon>Neoptera</taxon>
        <taxon>Polyneoptera</taxon>
        <taxon>Dictyoptera</taxon>
        <taxon>Blattodea</taxon>
        <taxon>Blattoidea</taxon>
        <taxon>Termitoidae</taxon>
        <taxon>Kalotermitidae</taxon>
        <taxon>Cryptotermitinae</taxon>
        <taxon>Cryptotermes</taxon>
    </lineage>
</organism>
<keyword evidence="3" id="KW-1185">Reference proteome</keyword>
<dbReference type="AlphaFoldDB" id="A0A2J7Q8L6"/>
<name>A0A2J7Q8L6_9NEOP</name>
<feature type="region of interest" description="Disordered" evidence="1">
    <location>
        <begin position="92"/>
        <end position="140"/>
    </location>
</feature>
<proteinExistence type="predicted"/>
<sequence length="339" mass="37705">MNTLTPQGVETKESVVEPYDSNSFANEEPFSVGNNGVGREPLSDNDGRQVIQNNVTQNTSVREWRNYDWEKNEQSIAVPILTIIEGFSKQLRPHNSDEETDTADNTGSESDNFWSPYNRNDPEDDDGSPKNTFSVSLYSRDAHEDNPQASLYKLNNGMDTRYFAHGHDPSYYVGNPAGSAYMRLRREDTSQLCVVPCSPVNYIVQPYHYGYYDAASDHSYATGVQLPHLHLPQLQLPPVKFPDLHDISSPHPSVSFDGHGSHGSSSENAQGHNYVVTSNAHAGASQGGHHYGGVSYSHVKDPSSHMAYSLDTPLKYVQTSMVLKPPHPYKKIFPSMNNV</sequence>
<accession>A0A2J7Q8L6</accession>
<comment type="caution">
    <text evidence="2">The sequence shown here is derived from an EMBL/GenBank/DDBJ whole genome shotgun (WGS) entry which is preliminary data.</text>
</comment>
<protein>
    <submittedName>
        <fullName evidence="2">Uncharacterized protein</fullName>
    </submittedName>
</protein>
<feature type="compositionally biased region" description="Polar residues" evidence="1">
    <location>
        <begin position="103"/>
        <end position="118"/>
    </location>
</feature>
<evidence type="ECO:0000313" key="2">
    <source>
        <dbReference type="EMBL" id="PNF24928.1"/>
    </source>
</evidence>
<feature type="region of interest" description="Disordered" evidence="1">
    <location>
        <begin position="250"/>
        <end position="270"/>
    </location>
</feature>
<dbReference type="Proteomes" id="UP000235965">
    <property type="component" value="Unassembled WGS sequence"/>
</dbReference>
<reference evidence="2 3" key="1">
    <citation type="submission" date="2017-12" db="EMBL/GenBank/DDBJ databases">
        <title>Hemimetabolous genomes reveal molecular basis of termite eusociality.</title>
        <authorList>
            <person name="Harrison M.C."/>
            <person name="Jongepier E."/>
            <person name="Robertson H.M."/>
            <person name="Arning N."/>
            <person name="Bitard-Feildel T."/>
            <person name="Chao H."/>
            <person name="Childers C.P."/>
            <person name="Dinh H."/>
            <person name="Doddapaneni H."/>
            <person name="Dugan S."/>
            <person name="Gowin J."/>
            <person name="Greiner C."/>
            <person name="Han Y."/>
            <person name="Hu H."/>
            <person name="Hughes D.S.T."/>
            <person name="Huylmans A.-K."/>
            <person name="Kemena C."/>
            <person name="Kremer L.P.M."/>
            <person name="Lee S.L."/>
            <person name="Lopez-Ezquerra A."/>
            <person name="Mallet L."/>
            <person name="Monroy-Kuhn J.M."/>
            <person name="Moser A."/>
            <person name="Murali S.C."/>
            <person name="Muzny D.M."/>
            <person name="Otani S."/>
            <person name="Piulachs M.-D."/>
            <person name="Poelchau M."/>
            <person name="Qu J."/>
            <person name="Schaub F."/>
            <person name="Wada-Katsumata A."/>
            <person name="Worley K.C."/>
            <person name="Xie Q."/>
            <person name="Ylla G."/>
            <person name="Poulsen M."/>
            <person name="Gibbs R.A."/>
            <person name="Schal C."/>
            <person name="Richards S."/>
            <person name="Belles X."/>
            <person name="Korb J."/>
            <person name="Bornberg-Bauer E."/>
        </authorList>
    </citation>
    <scope>NUCLEOTIDE SEQUENCE [LARGE SCALE GENOMIC DNA]</scope>
    <source>
        <tissue evidence="2">Whole body</tissue>
    </source>
</reference>